<gene>
    <name evidence="1" type="ORF">EDD29_6436</name>
</gene>
<reference evidence="1 2" key="1">
    <citation type="submission" date="2018-11" db="EMBL/GenBank/DDBJ databases">
        <title>Sequencing the genomes of 1000 actinobacteria strains.</title>
        <authorList>
            <person name="Klenk H.-P."/>
        </authorList>
    </citation>
    <scope>NUCLEOTIDE SEQUENCE [LARGE SCALE GENOMIC DNA]</scope>
    <source>
        <strain evidence="1 2">DSM 44254</strain>
    </source>
</reference>
<evidence type="ECO:0000313" key="2">
    <source>
        <dbReference type="Proteomes" id="UP000272400"/>
    </source>
</evidence>
<comment type="caution">
    <text evidence="1">The sequence shown here is derived from an EMBL/GenBank/DDBJ whole genome shotgun (WGS) entry which is preliminary data.</text>
</comment>
<dbReference type="RefSeq" id="WP_123667960.1">
    <property type="nucleotide sequence ID" value="NZ_RJKE01000001.1"/>
</dbReference>
<dbReference type="AlphaFoldDB" id="A0A3N1D5E5"/>
<protein>
    <submittedName>
        <fullName evidence="1">Uncharacterized protein</fullName>
    </submittedName>
</protein>
<proteinExistence type="predicted"/>
<evidence type="ECO:0000313" key="1">
    <source>
        <dbReference type="EMBL" id="ROO88757.1"/>
    </source>
</evidence>
<name>A0A3N1D5E5_9ACTN</name>
<sequence>MTGETFPCRTCGNPAVQPATGRPRRYCSPACKRRTEQNIRAARRRLRRAERAVSAWHAAVTGQDPLAGLIGTPEDDVRQWQDACARRDQAHADLAALLRGNVAHASPV</sequence>
<dbReference type="EMBL" id="RJKE01000001">
    <property type="protein sequence ID" value="ROO88757.1"/>
    <property type="molecule type" value="Genomic_DNA"/>
</dbReference>
<organism evidence="1 2">
    <name type="scientific">Actinocorallia herbida</name>
    <dbReference type="NCBI Taxonomy" id="58109"/>
    <lineage>
        <taxon>Bacteria</taxon>
        <taxon>Bacillati</taxon>
        <taxon>Actinomycetota</taxon>
        <taxon>Actinomycetes</taxon>
        <taxon>Streptosporangiales</taxon>
        <taxon>Thermomonosporaceae</taxon>
        <taxon>Actinocorallia</taxon>
    </lineage>
</organism>
<dbReference type="OrthoDB" id="4219687at2"/>
<keyword evidence="2" id="KW-1185">Reference proteome</keyword>
<dbReference type="Proteomes" id="UP000272400">
    <property type="component" value="Unassembled WGS sequence"/>
</dbReference>
<accession>A0A3N1D5E5</accession>